<feature type="compositionally biased region" description="Basic residues" evidence="1">
    <location>
        <begin position="807"/>
        <end position="819"/>
    </location>
</feature>
<dbReference type="Proteomes" id="UP001151760">
    <property type="component" value="Unassembled WGS sequence"/>
</dbReference>
<evidence type="ECO:0000256" key="1">
    <source>
        <dbReference type="SAM" id="MobiDB-lite"/>
    </source>
</evidence>
<gene>
    <name evidence="3" type="ORF">Tco_0975669</name>
</gene>
<organism evidence="3 4">
    <name type="scientific">Tanacetum coccineum</name>
    <dbReference type="NCBI Taxonomy" id="301880"/>
    <lineage>
        <taxon>Eukaryota</taxon>
        <taxon>Viridiplantae</taxon>
        <taxon>Streptophyta</taxon>
        <taxon>Embryophyta</taxon>
        <taxon>Tracheophyta</taxon>
        <taxon>Spermatophyta</taxon>
        <taxon>Magnoliopsida</taxon>
        <taxon>eudicotyledons</taxon>
        <taxon>Gunneridae</taxon>
        <taxon>Pentapetalae</taxon>
        <taxon>asterids</taxon>
        <taxon>campanulids</taxon>
        <taxon>Asterales</taxon>
        <taxon>Asteraceae</taxon>
        <taxon>Asteroideae</taxon>
        <taxon>Anthemideae</taxon>
        <taxon>Anthemidinae</taxon>
        <taxon>Tanacetum</taxon>
    </lineage>
</organism>
<evidence type="ECO:0000313" key="3">
    <source>
        <dbReference type="EMBL" id="GJT49512.1"/>
    </source>
</evidence>
<feature type="region of interest" description="Disordered" evidence="1">
    <location>
        <begin position="793"/>
        <end position="832"/>
    </location>
</feature>
<feature type="region of interest" description="Disordered" evidence="1">
    <location>
        <begin position="51"/>
        <end position="91"/>
    </location>
</feature>
<feature type="region of interest" description="Disordered" evidence="1">
    <location>
        <begin position="570"/>
        <end position="615"/>
    </location>
</feature>
<sequence length="832" mass="92692">MSQDSTSSLWSSLACHSLVSSDEDTGSSRAVKMLWASVLEDNDSRELAFATTDDNSSEHSACQSNDSEGSCGNTSEHSFVTESESISVPNEMSTAENVVSKVQEVEPSCAKTTSLKNMVDRDADENQILLRSLDTQICIVLSEDTYSCKKVFACLIAKGPNLDESKFGIEDYLPVSLENQAIPMPVTSRVILTMQEEPKKIAKALQDEVRFKPCKKKLFTVQATKQVGCENKARLVAQGYTQEEGIDYDEVFALVARIEAISLSTPGLVDPDHLLRFMRWSKLCIGLHQATRACLDEKLISDEFHSCNNSHGDQVLLQRMRKAIDVDCTFVTPKSSHLTCFCQENLQVFNGQTNLGFIGILGNHRCLEAFFDSDYGGYNLDRKSTIGFAEIVDFLRGSNLSSKSGGWDQFGSNIATALICLSTDRVYNFSKLIFDGMVANLKSKTKFLMYPRFANDFAYSIGKQTPVSGCQEHDTVPQSQPSSSTPPVPSTSSPLVQSPPPIPASISFKIHQSLNLLSYSIHVIPQLISRIDSLETDLKHTNLTMGNALVKLVKKVKKLEGFLKRRNMVLSDSEEEEPEAQGRKSQDDPLDSWVQGLVTPSTTNASGEEQVEDISPNTLEAAKTLSRVASLKPKSIDKGRRYKRRKETKGKKVVSSLVFQEEVDAGAKQLKETPKKDKETNFQEEASLAEALSWILCRKKKVAKIKYIFGFSLAQELQKKKNLNEQQKKKKSSSSNQGTWKLSQLKNLSFEEVKKEFDKLVKQVESFALINFEATKANLKRFGEELQTKIPKRLKDDEAKDAGPAKKSGKRRKQLARKGLHTDLDKDDQKII</sequence>
<dbReference type="Pfam" id="PF07727">
    <property type="entry name" value="RVT_2"/>
    <property type="match status" value="1"/>
</dbReference>
<accession>A0ABQ5EG84</accession>
<feature type="region of interest" description="Disordered" evidence="1">
    <location>
        <begin position="469"/>
        <end position="497"/>
    </location>
</feature>
<reference evidence="3" key="2">
    <citation type="submission" date="2022-01" db="EMBL/GenBank/DDBJ databases">
        <authorList>
            <person name="Yamashiro T."/>
            <person name="Shiraishi A."/>
            <person name="Satake H."/>
            <person name="Nakayama K."/>
        </authorList>
    </citation>
    <scope>NUCLEOTIDE SEQUENCE</scope>
</reference>
<reference evidence="3" key="1">
    <citation type="journal article" date="2022" name="Int. J. Mol. Sci.">
        <title>Draft Genome of Tanacetum Coccineum: Genomic Comparison of Closely Related Tanacetum-Family Plants.</title>
        <authorList>
            <person name="Yamashiro T."/>
            <person name="Shiraishi A."/>
            <person name="Nakayama K."/>
            <person name="Satake H."/>
        </authorList>
    </citation>
    <scope>NUCLEOTIDE SEQUENCE</scope>
</reference>
<comment type="caution">
    <text evidence="3">The sequence shown here is derived from an EMBL/GenBank/DDBJ whole genome shotgun (WGS) entry which is preliminary data.</text>
</comment>
<dbReference type="InterPro" id="IPR013103">
    <property type="entry name" value="RVT_2"/>
</dbReference>
<feature type="domain" description="Reverse transcriptase Ty1/copia-type" evidence="2">
    <location>
        <begin position="216"/>
        <end position="264"/>
    </location>
</feature>
<feature type="compositionally biased region" description="Polar residues" evidence="1">
    <location>
        <begin position="598"/>
        <end position="607"/>
    </location>
</feature>
<feature type="compositionally biased region" description="Basic and acidic residues" evidence="1">
    <location>
        <begin position="820"/>
        <end position="832"/>
    </location>
</feature>
<feature type="compositionally biased region" description="Polar residues" evidence="1">
    <location>
        <begin position="52"/>
        <end position="91"/>
    </location>
</feature>
<name>A0ABQ5EG84_9ASTR</name>
<keyword evidence="4" id="KW-1185">Reference proteome</keyword>
<evidence type="ECO:0000259" key="2">
    <source>
        <dbReference type="Pfam" id="PF07727"/>
    </source>
</evidence>
<evidence type="ECO:0000313" key="4">
    <source>
        <dbReference type="Proteomes" id="UP001151760"/>
    </source>
</evidence>
<protein>
    <submittedName>
        <fullName evidence="3">Ribonuclease H-like domain-containing protein</fullName>
    </submittedName>
</protein>
<proteinExistence type="predicted"/>
<dbReference type="EMBL" id="BQNB010016244">
    <property type="protein sequence ID" value="GJT49512.1"/>
    <property type="molecule type" value="Genomic_DNA"/>
</dbReference>
<feature type="compositionally biased region" description="Basic and acidic residues" evidence="1">
    <location>
        <begin position="793"/>
        <end position="804"/>
    </location>
</feature>